<sequence length="204" mass="21551">MSNVSNANSTSSRRRLVVIVIAAVVIVVVMLSAFVWPGWAVKSQKNGGGEATQTQSAPATPTIKASALPKDATDLVKALPDDVTNYARTGVAEAKDWASAKPIEEYTVSYSTGDKSKDVTMLIGQWATADSAKTQYDKLGEALTGDMLAHGSVKVSGANKGSYVVRADAKDGNKAVALWQNDTVVFQVSGSKAAVMAFYQKFPM</sequence>
<keyword evidence="3" id="KW-1185">Reference proteome</keyword>
<evidence type="ECO:0000313" key="2">
    <source>
        <dbReference type="EMBL" id="PWG60577.1"/>
    </source>
</evidence>
<dbReference type="EMBL" id="QFFN01000002">
    <property type="protein sequence ID" value="PWG60577.1"/>
    <property type="molecule type" value="Genomic_DNA"/>
</dbReference>
<keyword evidence="1" id="KW-0472">Membrane</keyword>
<accession>A0A2U2MUP2</accession>
<keyword evidence="1" id="KW-1133">Transmembrane helix</keyword>
<dbReference type="RefSeq" id="WP_109136527.1">
    <property type="nucleotide sequence ID" value="NZ_QFFN01000002.1"/>
</dbReference>
<comment type="caution">
    <text evidence="2">The sequence shown here is derived from an EMBL/GenBank/DDBJ whole genome shotgun (WGS) entry which is preliminary data.</text>
</comment>
<reference evidence="2 3" key="1">
    <citation type="journal article" date="2018" name="Int. J. Syst. Evol. Microbiol.">
        <title>Bifidobacterium catulorum sp. nov., a novel taxon from the faeces of the baby common marmoset (Callithrix jacchus).</title>
        <authorList>
            <person name="Modesto M."/>
            <person name="Michelini S."/>
            <person name="Oki K."/>
            <person name="Biavati B."/>
            <person name="Watanabe K."/>
            <person name="Mattarelli P."/>
        </authorList>
    </citation>
    <scope>NUCLEOTIDE SEQUENCE [LARGE SCALE GENOMIC DNA]</scope>
    <source>
        <strain evidence="2 3">MRM 8.19</strain>
    </source>
</reference>
<proteinExistence type="predicted"/>
<dbReference type="AlphaFoldDB" id="A0A2U2MUP2"/>
<gene>
    <name evidence="2" type="ORF">DF200_01465</name>
</gene>
<keyword evidence="1" id="KW-0812">Transmembrane</keyword>
<name>A0A2U2MUP2_9BIFI</name>
<dbReference type="OrthoDB" id="3242799at2"/>
<evidence type="ECO:0000256" key="1">
    <source>
        <dbReference type="SAM" id="Phobius"/>
    </source>
</evidence>
<evidence type="ECO:0000313" key="3">
    <source>
        <dbReference type="Proteomes" id="UP000245753"/>
    </source>
</evidence>
<feature type="transmembrane region" description="Helical" evidence="1">
    <location>
        <begin position="16"/>
        <end position="36"/>
    </location>
</feature>
<organism evidence="2 3">
    <name type="scientific">Bifidobacterium catulorum</name>
    <dbReference type="NCBI Taxonomy" id="1630173"/>
    <lineage>
        <taxon>Bacteria</taxon>
        <taxon>Bacillati</taxon>
        <taxon>Actinomycetota</taxon>
        <taxon>Actinomycetes</taxon>
        <taxon>Bifidobacteriales</taxon>
        <taxon>Bifidobacteriaceae</taxon>
        <taxon>Bifidobacterium</taxon>
    </lineage>
</organism>
<protein>
    <submittedName>
        <fullName evidence="2">Uncharacterized protein</fullName>
    </submittedName>
</protein>
<dbReference type="Proteomes" id="UP000245753">
    <property type="component" value="Unassembled WGS sequence"/>
</dbReference>